<reference evidence="7" key="2">
    <citation type="journal article" date="2021" name="PeerJ">
        <title>Extensive microbial diversity within the chicken gut microbiome revealed by metagenomics and culture.</title>
        <authorList>
            <person name="Gilroy R."/>
            <person name="Ravi A."/>
            <person name="Getino M."/>
            <person name="Pursley I."/>
            <person name="Horton D.L."/>
            <person name="Alikhan N.F."/>
            <person name="Baker D."/>
            <person name="Gharbi K."/>
            <person name="Hall N."/>
            <person name="Watson M."/>
            <person name="Adriaenssens E.M."/>
            <person name="Foster-Nyarko E."/>
            <person name="Jarju S."/>
            <person name="Secka A."/>
            <person name="Antonio M."/>
            <person name="Oren A."/>
            <person name="Chaudhuri R.R."/>
            <person name="La Ragione R."/>
            <person name="Hildebrand F."/>
            <person name="Pallen M.J."/>
        </authorList>
    </citation>
    <scope>NUCLEOTIDE SEQUENCE</scope>
    <source>
        <strain evidence="7">ChiSjej1B19-3389</strain>
    </source>
</reference>
<evidence type="ECO:0000256" key="3">
    <source>
        <dbReference type="ARBA" id="ARBA00023001"/>
    </source>
</evidence>
<accession>A0A9D0ZFJ1</accession>
<dbReference type="SMART" id="SM00642">
    <property type="entry name" value="Aamy"/>
    <property type="match status" value="1"/>
</dbReference>
<feature type="domain" description="Dockerin" evidence="6">
    <location>
        <begin position="1017"/>
        <end position="1085"/>
    </location>
</feature>
<dbReference type="NCBIfam" id="TIGR02104">
    <property type="entry name" value="pulA_typeI"/>
    <property type="match status" value="1"/>
</dbReference>
<dbReference type="InterPro" id="IPR009459">
    <property type="entry name" value="MucBP_dom"/>
</dbReference>
<dbReference type="InterPro" id="IPR017853">
    <property type="entry name" value="GH"/>
</dbReference>
<comment type="caution">
    <text evidence="7">The sequence shown here is derived from an EMBL/GenBank/DDBJ whole genome shotgun (WGS) entry which is preliminary data.</text>
</comment>
<protein>
    <submittedName>
        <fullName evidence="7">Type I pullulanase</fullName>
        <ecNumber evidence="7">3.2.1.41</ecNumber>
    </submittedName>
</protein>
<dbReference type="Gene3D" id="2.60.40.1180">
    <property type="entry name" value="Golgi alpha-mannosidase II"/>
    <property type="match status" value="1"/>
</dbReference>
<dbReference type="InterPro" id="IPR018247">
    <property type="entry name" value="EF_Hand_1_Ca_BS"/>
</dbReference>
<evidence type="ECO:0000259" key="6">
    <source>
        <dbReference type="PROSITE" id="PS51766"/>
    </source>
</evidence>
<keyword evidence="3" id="KW-0119">Carbohydrate metabolism</keyword>
<dbReference type="Gene3D" id="3.20.20.80">
    <property type="entry name" value="Glycosidases"/>
    <property type="match status" value="1"/>
</dbReference>
<dbReference type="PANTHER" id="PTHR43002">
    <property type="entry name" value="GLYCOGEN DEBRANCHING ENZYME"/>
    <property type="match status" value="1"/>
</dbReference>
<keyword evidence="2" id="KW-0677">Repeat</keyword>
<dbReference type="Proteomes" id="UP000886787">
    <property type="component" value="Unassembled WGS sequence"/>
</dbReference>
<keyword evidence="3" id="KW-0624">Polysaccharide degradation</keyword>
<organism evidence="7 8">
    <name type="scientific">Candidatus Scatavimonas merdigallinarum</name>
    <dbReference type="NCBI Taxonomy" id="2840914"/>
    <lineage>
        <taxon>Bacteria</taxon>
        <taxon>Bacillati</taxon>
        <taxon>Bacillota</taxon>
        <taxon>Clostridia</taxon>
        <taxon>Eubacteriales</taxon>
        <taxon>Oscillospiraceae</taxon>
        <taxon>Oscillospiraceae incertae sedis</taxon>
        <taxon>Candidatus Scatavimonas</taxon>
    </lineage>
</organism>
<feature type="signal peptide" evidence="5">
    <location>
        <begin position="1"/>
        <end position="26"/>
    </location>
</feature>
<evidence type="ECO:0000256" key="1">
    <source>
        <dbReference type="ARBA" id="ARBA00008061"/>
    </source>
</evidence>
<dbReference type="InterPro" id="IPR013783">
    <property type="entry name" value="Ig-like_fold"/>
</dbReference>
<dbReference type="InterPro" id="IPR014756">
    <property type="entry name" value="Ig_E-set"/>
</dbReference>
<dbReference type="AlphaFoldDB" id="A0A9D0ZFJ1"/>
<dbReference type="CDD" id="cd02860">
    <property type="entry name" value="E_set_Pullulanase"/>
    <property type="match status" value="1"/>
</dbReference>
<evidence type="ECO:0000313" key="7">
    <source>
        <dbReference type="EMBL" id="HIQ79668.1"/>
    </source>
</evidence>
<dbReference type="SUPFAM" id="SSF81296">
    <property type="entry name" value="E set domains"/>
    <property type="match status" value="1"/>
</dbReference>
<keyword evidence="7" id="KW-0326">Glycosidase</keyword>
<dbReference type="Pfam" id="PF00404">
    <property type="entry name" value="Dockerin_1"/>
    <property type="match status" value="1"/>
</dbReference>
<dbReference type="InterPro" id="IPR036439">
    <property type="entry name" value="Dockerin_dom_sf"/>
</dbReference>
<dbReference type="InterPro" id="IPR031965">
    <property type="entry name" value="CBM26"/>
</dbReference>
<dbReference type="CDD" id="cd11341">
    <property type="entry name" value="AmyAc_Pullulanase_LD-like"/>
    <property type="match status" value="1"/>
</dbReference>
<dbReference type="InterPro" id="IPR011840">
    <property type="entry name" value="PulA_typeI"/>
</dbReference>
<feature type="chain" id="PRO_5038592907" evidence="5">
    <location>
        <begin position="27"/>
        <end position="1243"/>
    </location>
</feature>
<evidence type="ECO:0000256" key="5">
    <source>
        <dbReference type="SAM" id="SignalP"/>
    </source>
</evidence>
<feature type="compositionally biased region" description="Pro residues" evidence="4">
    <location>
        <begin position="1097"/>
        <end position="1126"/>
    </location>
</feature>
<comment type="similarity">
    <text evidence="1">Belongs to the glycosyl hydrolase 13 family.</text>
</comment>
<dbReference type="Pfam" id="PF00128">
    <property type="entry name" value="Alpha-amylase"/>
    <property type="match status" value="1"/>
</dbReference>
<dbReference type="InterPro" id="IPR004193">
    <property type="entry name" value="Glyco_hydro_13_N"/>
</dbReference>
<dbReference type="InterPro" id="IPR002105">
    <property type="entry name" value="Dockerin_1_rpt"/>
</dbReference>
<dbReference type="EC" id="3.2.1.41" evidence="7"/>
<dbReference type="GO" id="GO:0030245">
    <property type="term" value="P:cellulose catabolic process"/>
    <property type="evidence" value="ECO:0007669"/>
    <property type="project" value="UniProtKB-KW"/>
</dbReference>
<dbReference type="SUPFAM" id="SSF51445">
    <property type="entry name" value="(Trans)glycosidases"/>
    <property type="match status" value="1"/>
</dbReference>
<dbReference type="CDD" id="cd14256">
    <property type="entry name" value="Dockerin_I"/>
    <property type="match status" value="1"/>
</dbReference>
<dbReference type="Gene3D" id="1.10.1330.10">
    <property type="entry name" value="Dockerin domain"/>
    <property type="match status" value="1"/>
</dbReference>
<dbReference type="Pfam" id="PF06458">
    <property type="entry name" value="MucBP"/>
    <property type="match status" value="3"/>
</dbReference>
<evidence type="ECO:0000256" key="2">
    <source>
        <dbReference type="ARBA" id="ARBA00022737"/>
    </source>
</evidence>
<keyword evidence="3" id="KW-0136">Cellulose degradation</keyword>
<gene>
    <name evidence="7" type="primary">pulA</name>
    <name evidence="7" type="ORF">IAD32_00085</name>
</gene>
<reference evidence="7" key="1">
    <citation type="submission" date="2020-10" db="EMBL/GenBank/DDBJ databases">
        <authorList>
            <person name="Gilroy R."/>
        </authorList>
    </citation>
    <scope>NUCLEOTIDE SEQUENCE</scope>
    <source>
        <strain evidence="7">ChiSjej1B19-3389</strain>
    </source>
</reference>
<sequence length="1243" mass="136609">MKVRKLLAVLLCVLMMASAIAVPAQAAVTGDESTGAYTNSADTYNTYAGTDLGATYSENSTTFKVWAPSASKVQVKRYKTGSDDEAGAGVIETRDMTKNDSNGTWSVTINGDLNGTYYTYLVTVNGTTKETQDVYSVATGVNGNRSMVIDLNSTDPEGWENDRHMLVENQNDAVIWEVQVRDFSISDTSGVSEAHKGKYLAFTEGGTKLNGTDDISTCVDYLVKQGVNYVHLNPVYDFGSIDETKLSRPQYNWGYDPVNYNVPEGSYSTDPYDGAVRIKEFKQMVQALHDRGIGVIMDVVYNHTYSTDSAFEKTVPGYYYRMQGSSFLNASGCGNVTASDKTMFRKYMIDSVKYWAEEYHIDGFRFDLMGCHDITTMNQIRAELDEIDSRILMYGEPWMADWGSNGISSSEACVMDNASRVSERVAMFSDKIRNALKGGTDDASKGYIQGSTTVTNDIKAGMMGGASTTWGKWSRQPSQCITYNSAHDNLTLWDKILKSNGSTDYDGTNATFLAQNKLSAAIILTSQGVPFYLAGEEFARTKYGDHNSYNSPDSVNQIDWSRVETYSNLVDYYKGLMQIRANYSPFRDPTVASGNTTYFVENGSVIAYTIQNKTANASNEWGTMAVLTNNTASARSITLKGQAALPSSWVILANGESAGLKNLGTVSGSTISVPARSALILVDAASYDSVQIPEETYRTITTKHIDSETGDVLKTTTSLYKDGTTYRTQPDSDILFDYDLVRTEGTTTGAVSQDVTVSYYYKKSSVESYTLTVQYVDQQGQALMPEKTTKLKDGQAYEEPHETISGYELDTDQLPGKTFGYITDDTTITYTYKASTYDNLKVHYYNSNGWATPYIYAYDDSSSLVLLTGDWPGTRMTADAATGANWYTYPEIDVAQAKVMFTNGAASGAEQEPGANMPGYEASGEVWIKDGVTSFNSKVVVSYVDGNGNKLAQDQVLTGTKVTTSDTYTTQGLAGYENPVIMGNAQGTWAVGTKNVVYVYDDAVPPVTIPTNPPTGERYMLGDVTFDDEIKIEDVLTMQRSIAMMTSLTQLQIIAGDVDRNGKIEIADVLEVQKYIAKIPTQYDIGKVFNDTAEPTDPVPTDPQPTDPQPTEPQPTEPEPTDPQPTDPSASNMVTLYFSNGVWWDTVYVYAWKSSDENINAPWPGEEMTSIGQNDLGETIYQVRIDLSQYDNIIFSNGSGQQTQDIPISTASNNTGYYCDKNVQDAQGHYGYGTYLFDPSFIV</sequence>
<evidence type="ECO:0000256" key="4">
    <source>
        <dbReference type="SAM" id="MobiDB-lite"/>
    </source>
</evidence>
<dbReference type="SUPFAM" id="SSF63446">
    <property type="entry name" value="Type I dockerin domain"/>
    <property type="match status" value="1"/>
</dbReference>
<dbReference type="PROSITE" id="PS51766">
    <property type="entry name" value="DOCKERIN"/>
    <property type="match status" value="1"/>
</dbReference>
<evidence type="ECO:0000313" key="8">
    <source>
        <dbReference type="Proteomes" id="UP000886787"/>
    </source>
</evidence>
<dbReference type="Pfam" id="PF16738">
    <property type="entry name" value="CBM26"/>
    <property type="match status" value="2"/>
</dbReference>
<keyword evidence="5" id="KW-0732">Signal</keyword>
<name>A0A9D0ZFJ1_9FIRM</name>
<proteinExistence type="inferred from homology"/>
<dbReference type="InterPro" id="IPR006047">
    <property type="entry name" value="GH13_cat_dom"/>
</dbReference>
<dbReference type="GO" id="GO:0051060">
    <property type="term" value="F:pullulanase activity"/>
    <property type="evidence" value="ECO:0007669"/>
    <property type="project" value="UniProtKB-EC"/>
</dbReference>
<feature type="region of interest" description="Disordered" evidence="4">
    <location>
        <begin position="1089"/>
        <end position="1131"/>
    </location>
</feature>
<dbReference type="Gene3D" id="2.60.40.10">
    <property type="entry name" value="Immunoglobulins"/>
    <property type="match status" value="3"/>
</dbReference>
<dbReference type="InterPro" id="IPR016134">
    <property type="entry name" value="Dockerin_dom"/>
</dbReference>
<dbReference type="Pfam" id="PF02922">
    <property type="entry name" value="CBM_48"/>
    <property type="match status" value="1"/>
</dbReference>
<dbReference type="PROSITE" id="PS00018">
    <property type="entry name" value="EF_HAND_1"/>
    <property type="match status" value="1"/>
</dbReference>
<dbReference type="Gene3D" id="3.10.20.320">
    <property type="entry name" value="Putative peptidoglycan bound protein (lpxtg motif)"/>
    <property type="match status" value="1"/>
</dbReference>
<dbReference type="EMBL" id="DVFW01000002">
    <property type="protein sequence ID" value="HIQ79668.1"/>
    <property type="molecule type" value="Genomic_DNA"/>
</dbReference>
<keyword evidence="7" id="KW-0378">Hydrolase</keyword>
<dbReference type="InterPro" id="IPR013780">
    <property type="entry name" value="Glyco_hydro_b"/>
</dbReference>